<keyword evidence="2" id="KW-1185">Reference proteome</keyword>
<dbReference type="AlphaFoldDB" id="A0A3S5CLR0"/>
<protein>
    <submittedName>
        <fullName evidence="1">Uncharacterized protein</fullName>
    </submittedName>
</protein>
<gene>
    <name evidence="1" type="ORF">PXEA_LOCUS24880</name>
</gene>
<proteinExistence type="predicted"/>
<evidence type="ECO:0000313" key="2">
    <source>
        <dbReference type="Proteomes" id="UP000784294"/>
    </source>
</evidence>
<dbReference type="EMBL" id="CAAALY010122415">
    <property type="protein sequence ID" value="VEL31440.1"/>
    <property type="molecule type" value="Genomic_DNA"/>
</dbReference>
<reference evidence="1" key="1">
    <citation type="submission" date="2018-11" db="EMBL/GenBank/DDBJ databases">
        <authorList>
            <consortium name="Pathogen Informatics"/>
        </authorList>
    </citation>
    <scope>NUCLEOTIDE SEQUENCE</scope>
</reference>
<sequence length="96" mass="9734">MPIHASSDNTVTIAATGSASSTEAESASVSACQLPPSADLLHLVDETPLVQAISLSVGARNAVLIPGDPSGLIASVRRINQPGEDEGEELVLDEDG</sequence>
<evidence type="ECO:0000313" key="1">
    <source>
        <dbReference type="EMBL" id="VEL31440.1"/>
    </source>
</evidence>
<accession>A0A3S5CLR0</accession>
<name>A0A3S5CLR0_9PLAT</name>
<organism evidence="1 2">
    <name type="scientific">Protopolystoma xenopodis</name>
    <dbReference type="NCBI Taxonomy" id="117903"/>
    <lineage>
        <taxon>Eukaryota</taxon>
        <taxon>Metazoa</taxon>
        <taxon>Spiralia</taxon>
        <taxon>Lophotrochozoa</taxon>
        <taxon>Platyhelminthes</taxon>
        <taxon>Monogenea</taxon>
        <taxon>Polyopisthocotylea</taxon>
        <taxon>Polystomatidea</taxon>
        <taxon>Polystomatidae</taxon>
        <taxon>Protopolystoma</taxon>
    </lineage>
</organism>
<feature type="non-terminal residue" evidence="1">
    <location>
        <position position="96"/>
    </location>
</feature>
<comment type="caution">
    <text evidence="1">The sequence shown here is derived from an EMBL/GenBank/DDBJ whole genome shotgun (WGS) entry which is preliminary data.</text>
</comment>
<dbReference type="Proteomes" id="UP000784294">
    <property type="component" value="Unassembled WGS sequence"/>
</dbReference>